<comment type="caution">
    <text evidence="2">The sequence shown here is derived from an EMBL/GenBank/DDBJ whole genome shotgun (WGS) entry which is preliminary data.</text>
</comment>
<feature type="transmembrane region" description="Helical" evidence="1">
    <location>
        <begin position="54"/>
        <end position="72"/>
    </location>
</feature>
<protein>
    <submittedName>
        <fullName evidence="2">Uncharacterized protein</fullName>
    </submittedName>
</protein>
<evidence type="ECO:0000313" key="2">
    <source>
        <dbReference type="EMBL" id="GHA20675.1"/>
    </source>
</evidence>
<evidence type="ECO:0000256" key="1">
    <source>
        <dbReference type="SAM" id="Phobius"/>
    </source>
</evidence>
<dbReference type="RefSeq" id="WP_189402841.1">
    <property type="nucleotide sequence ID" value="NZ_BMXA01000009.1"/>
</dbReference>
<accession>A0A918S2K7</accession>
<organism evidence="2 3">
    <name type="scientific">Arenicella chitinivorans</name>
    <dbReference type="NCBI Taxonomy" id="1329800"/>
    <lineage>
        <taxon>Bacteria</taxon>
        <taxon>Pseudomonadati</taxon>
        <taxon>Pseudomonadota</taxon>
        <taxon>Gammaproteobacteria</taxon>
        <taxon>Arenicellales</taxon>
        <taxon>Arenicellaceae</taxon>
        <taxon>Arenicella</taxon>
    </lineage>
</organism>
<keyword evidence="1" id="KW-0472">Membrane</keyword>
<feature type="transmembrane region" description="Helical" evidence="1">
    <location>
        <begin position="12"/>
        <end position="34"/>
    </location>
</feature>
<reference evidence="2" key="1">
    <citation type="journal article" date="2014" name="Int. J. Syst. Evol. Microbiol.">
        <title>Complete genome sequence of Corynebacterium casei LMG S-19264T (=DSM 44701T), isolated from a smear-ripened cheese.</title>
        <authorList>
            <consortium name="US DOE Joint Genome Institute (JGI-PGF)"/>
            <person name="Walter F."/>
            <person name="Albersmeier A."/>
            <person name="Kalinowski J."/>
            <person name="Ruckert C."/>
        </authorList>
    </citation>
    <scope>NUCLEOTIDE SEQUENCE</scope>
    <source>
        <strain evidence="2">KCTC 12711</strain>
    </source>
</reference>
<evidence type="ECO:0000313" key="3">
    <source>
        <dbReference type="Proteomes" id="UP000614811"/>
    </source>
</evidence>
<proteinExistence type="predicted"/>
<dbReference type="AlphaFoldDB" id="A0A918S2K7"/>
<keyword evidence="1" id="KW-1133">Transmembrane helix</keyword>
<dbReference type="EMBL" id="BMXA01000009">
    <property type="protein sequence ID" value="GHA20675.1"/>
    <property type="molecule type" value="Genomic_DNA"/>
</dbReference>
<dbReference type="Proteomes" id="UP000614811">
    <property type="component" value="Unassembled WGS sequence"/>
</dbReference>
<keyword evidence="3" id="KW-1185">Reference proteome</keyword>
<gene>
    <name evidence="2" type="ORF">GCM10008090_33240</name>
</gene>
<name>A0A918S2K7_9GAMM</name>
<keyword evidence="1" id="KW-0812">Transmembrane</keyword>
<sequence length="127" mass="13912">MTYRNFVRRTAVIDFGLFVVLALPYVSIYVLGLLFSLGERLGDLRALPELSDPFVMLSINLIGVFGLFTVWLRGQGTLENVGPAIGVLKIFAAGLFAFSVFSGAPLILLVFTLTDAITGMRLLLKRN</sequence>
<reference evidence="2" key="2">
    <citation type="submission" date="2020-09" db="EMBL/GenBank/DDBJ databases">
        <authorList>
            <person name="Sun Q."/>
            <person name="Kim S."/>
        </authorList>
    </citation>
    <scope>NUCLEOTIDE SEQUENCE</scope>
    <source>
        <strain evidence="2">KCTC 12711</strain>
    </source>
</reference>